<protein>
    <submittedName>
        <fullName evidence="1">Uncharacterized protein</fullName>
    </submittedName>
</protein>
<accession>A0A382UBB0</accession>
<gene>
    <name evidence="1" type="ORF">METZ01_LOCUS384387</name>
</gene>
<dbReference type="AlphaFoldDB" id="A0A382UBB0"/>
<name>A0A382UBB0_9ZZZZ</name>
<proteinExistence type="predicted"/>
<feature type="non-terminal residue" evidence="1">
    <location>
        <position position="278"/>
    </location>
</feature>
<reference evidence="1" key="1">
    <citation type="submission" date="2018-05" db="EMBL/GenBank/DDBJ databases">
        <authorList>
            <person name="Lanie J.A."/>
            <person name="Ng W.-L."/>
            <person name="Kazmierczak K.M."/>
            <person name="Andrzejewski T.M."/>
            <person name="Davidsen T.M."/>
            <person name="Wayne K.J."/>
            <person name="Tettelin H."/>
            <person name="Glass J.I."/>
            <person name="Rusch D."/>
            <person name="Podicherti R."/>
            <person name="Tsui H.-C.T."/>
            <person name="Winkler M.E."/>
        </authorList>
    </citation>
    <scope>NUCLEOTIDE SEQUENCE</scope>
</reference>
<evidence type="ECO:0000313" key="1">
    <source>
        <dbReference type="EMBL" id="SVD31533.1"/>
    </source>
</evidence>
<organism evidence="1">
    <name type="scientific">marine metagenome</name>
    <dbReference type="NCBI Taxonomy" id="408172"/>
    <lineage>
        <taxon>unclassified sequences</taxon>
        <taxon>metagenomes</taxon>
        <taxon>ecological metagenomes</taxon>
    </lineage>
</organism>
<dbReference type="EMBL" id="UINC01142911">
    <property type="protein sequence ID" value="SVD31533.1"/>
    <property type="molecule type" value="Genomic_DNA"/>
</dbReference>
<sequence length="278" mass="28828">MAITKIDITMLEDVTGANNLVKLDSNAKIPACSAASLSVKPGPLTSASDPTISSNKTLGTEWLNSTSGEMYICTDATTGENVWTNVGTGTGNIIPIPPYGGEAYGFGAGGQILTSGGSAPHYYITNVIERFSFTSDADATDWADLVRSTKYCSGATSQTYGYTCMGSYAAPSATDHNVIQKYAMSSQSNSTDIGDALAAGSGSCGSSSQTHGYASGRYVSPAPYSDQIQKWSFSTDGNATDVGNLLSGTNTPAGHSDWEGNYGWVSGGQPSTNVIQKF</sequence>